<sequence length="119" mass="14510">MCFYDLVVWKCGYWRWGKFRERCHKEYRTGETCGMRLVFERRNQQTTCNLCNQITKKNNTIERTAERMARLRKWNCYASVARCEEDLTELGVHIQRLDEQHFRDVCGEAYFASQVRKYF</sequence>
<dbReference type="Proteomes" id="UP000030766">
    <property type="component" value="Unassembled WGS sequence"/>
</dbReference>
<dbReference type="VEuPathDB" id="FungiDB:FOZG_18316"/>
<reference evidence="1" key="2">
    <citation type="submission" date="2012-06" db="EMBL/GenBank/DDBJ databases">
        <title>Annotation of the Genome Sequence of Fusarium oxysporum Fo47.</title>
        <authorList>
            <consortium name="The Broad Institute Genomics Platform"/>
            <person name="Ma L.-J."/>
            <person name="Corby-Kistler H."/>
            <person name="Broz K."/>
            <person name="Gale L.R."/>
            <person name="Jonkers W."/>
            <person name="O'Donnell K."/>
            <person name="Ploetz R."/>
            <person name="Steinberg C."/>
            <person name="Schwartz D.C."/>
            <person name="VanEtten H."/>
            <person name="Zhou S."/>
            <person name="Young S.K."/>
            <person name="Zeng Q."/>
            <person name="Gargeya S."/>
            <person name="Fitzgerald M."/>
            <person name="Abouelleil A."/>
            <person name="Alvarado L."/>
            <person name="Chapman S.B."/>
            <person name="Gainer-Dewar J."/>
            <person name="Goldberg J."/>
            <person name="Griggs A."/>
            <person name="Gujja S."/>
            <person name="Hansen M."/>
            <person name="Howarth C."/>
            <person name="Imamovic A."/>
            <person name="Ireland A."/>
            <person name="Larimer J."/>
            <person name="McCowan C."/>
            <person name="Murphy C."/>
            <person name="Pearson M."/>
            <person name="Poon T.W."/>
            <person name="Priest M."/>
            <person name="Roberts A."/>
            <person name="Saif S."/>
            <person name="Shea T."/>
            <person name="Sykes S."/>
            <person name="Wortman J."/>
            <person name="Nusbaum C."/>
            <person name="Birren B."/>
        </authorList>
    </citation>
    <scope>NUCLEOTIDE SEQUENCE</scope>
    <source>
        <strain evidence="1">Fo47</strain>
    </source>
</reference>
<proteinExistence type="predicted"/>
<dbReference type="HOGENOM" id="CLU_139299_2_0_1"/>
<dbReference type="AlphaFoldDB" id="W9J7X2"/>
<gene>
    <name evidence="1" type="ORF">FOZG_18316</name>
</gene>
<dbReference type="EMBL" id="JH717944">
    <property type="protein sequence ID" value="EWZ27961.1"/>
    <property type="molecule type" value="Genomic_DNA"/>
</dbReference>
<protein>
    <submittedName>
        <fullName evidence="1">Uncharacterized protein</fullName>
    </submittedName>
</protein>
<evidence type="ECO:0000313" key="1">
    <source>
        <dbReference type="EMBL" id="EWZ27961.1"/>
    </source>
</evidence>
<accession>W9J7X2</accession>
<name>W9J7X2_FUSOX</name>
<reference evidence="1" key="1">
    <citation type="submission" date="2011-06" db="EMBL/GenBank/DDBJ databases">
        <title>The Genome Sequence of Fusarium oxysporum Fo47.</title>
        <authorList>
            <consortium name="The Broad Institute Genome Sequencing Platform"/>
            <person name="Ma L.-J."/>
            <person name="Gale L.R."/>
            <person name="Schwartz D.C."/>
            <person name="Zhou S."/>
            <person name="Corby-Kistler H."/>
            <person name="Young S.K."/>
            <person name="Zeng Q."/>
            <person name="Gargeya S."/>
            <person name="Fitzgerald M."/>
            <person name="Haas B."/>
            <person name="Abouelleil A."/>
            <person name="Alvarado L."/>
            <person name="Arachchi H.M."/>
            <person name="Berlin A."/>
            <person name="Brown A."/>
            <person name="Chapman S.B."/>
            <person name="Chen Z."/>
            <person name="Dunbar C."/>
            <person name="Freedman E."/>
            <person name="Gearin G."/>
            <person name="Gellesch M."/>
            <person name="Goldberg J."/>
            <person name="Griggs A."/>
            <person name="Gujja S."/>
            <person name="Heiman D."/>
            <person name="Howarth C."/>
            <person name="Larson L."/>
            <person name="Lui A."/>
            <person name="MacDonald P.J.P."/>
            <person name="Mehta T."/>
            <person name="Montmayeur A."/>
            <person name="Murphy C."/>
            <person name="Neiman D."/>
            <person name="Pearson M."/>
            <person name="Priest M."/>
            <person name="Roberts A."/>
            <person name="Saif S."/>
            <person name="Shea T."/>
            <person name="Shenoy N."/>
            <person name="Sisk P."/>
            <person name="Stolte C."/>
            <person name="Sykes S."/>
            <person name="Wortman J."/>
            <person name="Nusbaum C."/>
            <person name="Birren B."/>
        </authorList>
    </citation>
    <scope>NUCLEOTIDE SEQUENCE [LARGE SCALE GENOMIC DNA]</scope>
    <source>
        <strain evidence="1">Fo47</strain>
    </source>
</reference>
<organism evidence="1">
    <name type="scientific">Fusarium oxysporum Fo47</name>
    <dbReference type="NCBI Taxonomy" id="660027"/>
    <lineage>
        <taxon>Eukaryota</taxon>
        <taxon>Fungi</taxon>
        <taxon>Dikarya</taxon>
        <taxon>Ascomycota</taxon>
        <taxon>Pezizomycotina</taxon>
        <taxon>Sordariomycetes</taxon>
        <taxon>Hypocreomycetidae</taxon>
        <taxon>Hypocreales</taxon>
        <taxon>Nectriaceae</taxon>
        <taxon>Fusarium</taxon>
        <taxon>Fusarium oxysporum species complex</taxon>
    </lineage>
</organism>